<dbReference type="InterPro" id="IPR011577">
    <property type="entry name" value="Cyt_b561_bac/Ni-Hgenase"/>
</dbReference>
<sequence>MMFAHRVGSVMVTPMMTTGSWASSAFMKHASSSFMKKPVTFPGGSFQAGANVNKMVSSSASSASSAASSASSSSGVVAEKLENYTAVHQLLHWLMAGAAITCFTTVNIAQQSKDKKTKGDMMHLHKSAGTLAAMLLVPRVGIRLASKLPALPSGHALEHLAARIGHAGLYAGMTIMPVTGVVMGYYGGKGLPFFTTTIPGAPKEKRNGKLAGQAFKIHKKLGIPFEALFGAHIGAVGYHHVVKNQPILWGMLGGHAVA</sequence>
<dbReference type="Proteomes" id="UP000660262">
    <property type="component" value="Unassembled WGS sequence"/>
</dbReference>
<evidence type="ECO:0000256" key="8">
    <source>
        <dbReference type="ARBA" id="ARBA00022989"/>
    </source>
</evidence>
<feature type="transmembrane region" description="Helical" evidence="12">
    <location>
        <begin position="90"/>
        <end position="108"/>
    </location>
</feature>
<accession>A0A830H9H0</accession>
<dbReference type="GO" id="GO:0009055">
    <property type="term" value="F:electron transfer activity"/>
    <property type="evidence" value="ECO:0007669"/>
    <property type="project" value="InterPro"/>
</dbReference>
<name>A0A830H9H0_9CHLO</name>
<evidence type="ECO:0000256" key="12">
    <source>
        <dbReference type="SAM" id="Phobius"/>
    </source>
</evidence>
<evidence type="ECO:0000313" key="14">
    <source>
        <dbReference type="EMBL" id="GHP03724.1"/>
    </source>
</evidence>
<dbReference type="GO" id="GO:0022904">
    <property type="term" value="P:respiratory electron transport chain"/>
    <property type="evidence" value="ECO:0007669"/>
    <property type="project" value="InterPro"/>
</dbReference>
<keyword evidence="5 12" id="KW-0812">Transmembrane</keyword>
<keyword evidence="7" id="KW-0249">Electron transport</keyword>
<evidence type="ECO:0000256" key="11">
    <source>
        <dbReference type="ARBA" id="ARBA00037975"/>
    </source>
</evidence>
<evidence type="ECO:0000256" key="6">
    <source>
        <dbReference type="ARBA" id="ARBA00022723"/>
    </source>
</evidence>
<evidence type="ECO:0000256" key="2">
    <source>
        <dbReference type="ARBA" id="ARBA00022448"/>
    </source>
</evidence>
<dbReference type="Pfam" id="PF01292">
    <property type="entry name" value="Ni_hydr_CYTB"/>
    <property type="match status" value="1"/>
</dbReference>
<evidence type="ECO:0000256" key="7">
    <source>
        <dbReference type="ARBA" id="ARBA00022982"/>
    </source>
</evidence>
<dbReference type="InterPro" id="IPR016174">
    <property type="entry name" value="Di-haem_cyt_TM"/>
</dbReference>
<feature type="domain" description="Cytochrome b561 bacterial/Ni-hydrogenase" evidence="13">
    <location>
        <begin position="84"/>
        <end position="254"/>
    </location>
</feature>
<dbReference type="GO" id="GO:0005886">
    <property type="term" value="C:plasma membrane"/>
    <property type="evidence" value="ECO:0007669"/>
    <property type="project" value="UniProtKB-SubCell"/>
</dbReference>
<evidence type="ECO:0000256" key="10">
    <source>
        <dbReference type="ARBA" id="ARBA00023136"/>
    </source>
</evidence>
<evidence type="ECO:0000256" key="5">
    <source>
        <dbReference type="ARBA" id="ARBA00022692"/>
    </source>
</evidence>
<keyword evidence="8 12" id="KW-1133">Transmembrane helix</keyword>
<organism evidence="14 15">
    <name type="scientific">Pycnococcus provasolii</name>
    <dbReference type="NCBI Taxonomy" id="41880"/>
    <lineage>
        <taxon>Eukaryota</taxon>
        <taxon>Viridiplantae</taxon>
        <taxon>Chlorophyta</taxon>
        <taxon>Pseudoscourfieldiophyceae</taxon>
        <taxon>Pseudoscourfieldiales</taxon>
        <taxon>Pycnococcaceae</taxon>
        <taxon>Pycnococcus</taxon>
    </lineage>
</organism>
<dbReference type="PANTHER" id="PTHR30529:SF1">
    <property type="entry name" value="CYTOCHROME B561 HOMOLOG 2"/>
    <property type="match status" value="1"/>
</dbReference>
<dbReference type="InterPro" id="IPR052168">
    <property type="entry name" value="Cytochrome_b561_oxidase"/>
</dbReference>
<feature type="transmembrane region" description="Helical" evidence="12">
    <location>
        <begin position="166"/>
        <end position="186"/>
    </location>
</feature>
<keyword evidence="10 12" id="KW-0472">Membrane</keyword>
<keyword evidence="3" id="KW-1003">Cell membrane</keyword>
<dbReference type="SUPFAM" id="SSF81342">
    <property type="entry name" value="Transmembrane di-heme cytochromes"/>
    <property type="match status" value="1"/>
</dbReference>
<comment type="caution">
    <text evidence="14">The sequence shown here is derived from an EMBL/GenBank/DDBJ whole genome shotgun (WGS) entry which is preliminary data.</text>
</comment>
<dbReference type="GO" id="GO:0020037">
    <property type="term" value="F:heme binding"/>
    <property type="evidence" value="ECO:0007669"/>
    <property type="project" value="TreeGrafter"/>
</dbReference>
<dbReference type="AlphaFoldDB" id="A0A830H9H0"/>
<evidence type="ECO:0000259" key="13">
    <source>
        <dbReference type="Pfam" id="PF01292"/>
    </source>
</evidence>
<evidence type="ECO:0000256" key="4">
    <source>
        <dbReference type="ARBA" id="ARBA00022617"/>
    </source>
</evidence>
<comment type="subcellular location">
    <subcellularLocation>
        <location evidence="1">Cell membrane</location>
        <topology evidence="1">Multi-pass membrane protein</topology>
    </subcellularLocation>
</comment>
<dbReference type="PANTHER" id="PTHR30529">
    <property type="entry name" value="CYTOCHROME B561"/>
    <property type="match status" value="1"/>
</dbReference>
<proteinExistence type="inferred from homology"/>
<keyword evidence="15" id="KW-1185">Reference proteome</keyword>
<evidence type="ECO:0000313" key="15">
    <source>
        <dbReference type="Proteomes" id="UP000660262"/>
    </source>
</evidence>
<keyword evidence="2" id="KW-0813">Transport</keyword>
<keyword evidence="9" id="KW-0408">Iron</keyword>
<evidence type="ECO:0000256" key="3">
    <source>
        <dbReference type="ARBA" id="ARBA00022475"/>
    </source>
</evidence>
<gene>
    <name evidence="14" type="ORF">PPROV_000247900</name>
</gene>
<evidence type="ECO:0000256" key="9">
    <source>
        <dbReference type="ARBA" id="ARBA00023004"/>
    </source>
</evidence>
<dbReference type="GO" id="GO:0046872">
    <property type="term" value="F:metal ion binding"/>
    <property type="evidence" value="ECO:0007669"/>
    <property type="project" value="UniProtKB-KW"/>
</dbReference>
<evidence type="ECO:0000256" key="1">
    <source>
        <dbReference type="ARBA" id="ARBA00004651"/>
    </source>
</evidence>
<dbReference type="OrthoDB" id="198925at2759"/>
<keyword evidence="4" id="KW-0349">Heme</keyword>
<protein>
    <recommendedName>
        <fullName evidence="13">Cytochrome b561 bacterial/Ni-hydrogenase domain-containing protein</fullName>
    </recommendedName>
</protein>
<comment type="similarity">
    <text evidence="11">Belongs to the cytochrome b561 family.</text>
</comment>
<dbReference type="EMBL" id="BNJQ01000006">
    <property type="protein sequence ID" value="GHP03724.1"/>
    <property type="molecule type" value="Genomic_DNA"/>
</dbReference>
<reference evidence="14" key="1">
    <citation type="submission" date="2020-10" db="EMBL/GenBank/DDBJ databases">
        <title>Unveiling of a novel bifunctional photoreceptor, Dualchrome1, isolated from a cosmopolitan green alga.</title>
        <authorList>
            <person name="Suzuki S."/>
            <person name="Kawachi M."/>
        </authorList>
    </citation>
    <scope>NUCLEOTIDE SEQUENCE</scope>
    <source>
        <strain evidence="14">NIES 2893</strain>
    </source>
</reference>
<keyword evidence="6" id="KW-0479">Metal-binding</keyword>